<keyword evidence="3 9" id="KW-0863">Zinc-finger</keyword>
<dbReference type="Proteomes" id="UP001549921">
    <property type="component" value="Unassembled WGS sequence"/>
</dbReference>
<dbReference type="SMART" id="SM00614">
    <property type="entry name" value="ZnF_BED"/>
    <property type="match status" value="1"/>
</dbReference>
<evidence type="ECO:0000313" key="12">
    <source>
        <dbReference type="EMBL" id="KAL0829654.1"/>
    </source>
</evidence>
<reference evidence="12 13" key="1">
    <citation type="submission" date="2024-06" db="EMBL/GenBank/DDBJ databases">
        <title>A chromosome-level genome assembly of beet webworm, Loxostege sticticalis.</title>
        <authorList>
            <person name="Zhang Y."/>
        </authorList>
    </citation>
    <scope>NUCLEOTIDE SEQUENCE [LARGE SCALE GENOMIC DNA]</scope>
    <source>
        <strain evidence="12">AQ028</strain>
        <tissue evidence="12">Male pupae</tissue>
    </source>
</reference>
<dbReference type="GO" id="GO:0009791">
    <property type="term" value="P:post-embryonic development"/>
    <property type="evidence" value="ECO:0007669"/>
    <property type="project" value="UniProtKB-ARBA"/>
</dbReference>
<dbReference type="InterPro" id="IPR052035">
    <property type="entry name" value="ZnF_BED_domain_contain"/>
</dbReference>
<name>A0ABD0SV69_LOXSC</name>
<dbReference type="GO" id="GO:0003677">
    <property type="term" value="F:DNA binding"/>
    <property type="evidence" value="ECO:0007669"/>
    <property type="project" value="UniProtKB-KW"/>
</dbReference>
<evidence type="ECO:0000256" key="5">
    <source>
        <dbReference type="ARBA" id="ARBA00023015"/>
    </source>
</evidence>
<dbReference type="InterPro" id="IPR036236">
    <property type="entry name" value="Znf_C2H2_sf"/>
</dbReference>
<evidence type="ECO:0000256" key="10">
    <source>
        <dbReference type="SAM" id="MobiDB-lite"/>
    </source>
</evidence>
<dbReference type="Pfam" id="PF05699">
    <property type="entry name" value="Dimer_Tnp_hAT"/>
    <property type="match status" value="1"/>
</dbReference>
<dbReference type="AlphaFoldDB" id="A0ABD0SV69"/>
<keyword evidence="7" id="KW-0804">Transcription</keyword>
<evidence type="ECO:0000256" key="2">
    <source>
        <dbReference type="ARBA" id="ARBA00022723"/>
    </source>
</evidence>
<evidence type="ECO:0000256" key="4">
    <source>
        <dbReference type="ARBA" id="ARBA00022833"/>
    </source>
</evidence>
<evidence type="ECO:0000259" key="11">
    <source>
        <dbReference type="PROSITE" id="PS50808"/>
    </source>
</evidence>
<feature type="domain" description="BED-type" evidence="11">
    <location>
        <begin position="4"/>
        <end position="56"/>
    </location>
</feature>
<dbReference type="GO" id="GO:0005634">
    <property type="term" value="C:nucleus"/>
    <property type="evidence" value="ECO:0007669"/>
    <property type="project" value="UniProtKB-SubCell"/>
</dbReference>
<dbReference type="SUPFAM" id="SSF140996">
    <property type="entry name" value="Hermes dimerisation domain"/>
    <property type="match status" value="1"/>
</dbReference>
<evidence type="ECO:0000256" key="7">
    <source>
        <dbReference type="ARBA" id="ARBA00023163"/>
    </source>
</evidence>
<dbReference type="Pfam" id="PF02892">
    <property type="entry name" value="zf-BED"/>
    <property type="match status" value="1"/>
</dbReference>
<sequence>MSRVNNSVLWEHFERTDSVNKKAKCLICGSLISYKTTTGNLKTHLRSRHIDTYRLVATVQASAGRNGAPAAPPAPPPPPPSGEDIYRSPPPADQATASGSGVMHQVSGTRQTKLDTFIPKKITKDQKAKIDHDLMGLFTKGFQPFNLVEEESFQNFARWIPGYELPSRKHISSVLIPRLYEQKRDEVKKILSDTAIEKICLTVDLWTSKANESYIAITGHFINNNFKMQSVLLSCEHFSDRHTSANIQDFLSNTAREWNIADKINFVISDNAANVQKALQDLGWKHFGCYGHTLNLIVQNALITVQDTLDKVKTIVRFFKKSPLATEKLLKYQKNDNEAAIPVKLKQDMPTRWNSTLHMITRFVELQAAVKSTAAVIGKDLPILTVEEWALLEQLIIVLKPFDDVTSAMSAEKYVTGDSVIVITRCLIKTCEKLLADHLTPLSSENLVSPAATVAMNLRDGLISRLGNVEKSGTFAVCTFLDPRYKVAGFADKQEAGKAKKRVQDKVHHLIAQKCPDPHQATNELACEPVASTSKGVSPWSVLNEIMTSERPQRRPGNALSKAIQEVDLYLEDDMLAVHMPDGRWNCPLEWWQNHHQKYPHLSKLFRQYGNIVATSVPCERIFSKAGQLITDRRTRLDHKKVAQVMFLNGNT</sequence>
<dbReference type="PANTHER" id="PTHR46481:SF10">
    <property type="entry name" value="ZINC FINGER BED DOMAIN-CONTAINING PROTEIN 39"/>
    <property type="match status" value="1"/>
</dbReference>
<keyword evidence="6" id="KW-0238">DNA-binding</keyword>
<evidence type="ECO:0000256" key="3">
    <source>
        <dbReference type="ARBA" id="ARBA00022771"/>
    </source>
</evidence>
<evidence type="ECO:0000256" key="6">
    <source>
        <dbReference type="ARBA" id="ARBA00023125"/>
    </source>
</evidence>
<evidence type="ECO:0000256" key="1">
    <source>
        <dbReference type="ARBA" id="ARBA00004123"/>
    </source>
</evidence>
<accession>A0ABD0SV69</accession>
<dbReference type="GO" id="GO:0008270">
    <property type="term" value="F:zinc ion binding"/>
    <property type="evidence" value="ECO:0007669"/>
    <property type="project" value="UniProtKB-KW"/>
</dbReference>
<dbReference type="InterPro" id="IPR003656">
    <property type="entry name" value="Znf_BED"/>
</dbReference>
<keyword evidence="4" id="KW-0862">Zinc</keyword>
<feature type="region of interest" description="Disordered" evidence="10">
    <location>
        <begin position="62"/>
        <end position="108"/>
    </location>
</feature>
<keyword evidence="8" id="KW-0539">Nucleus</keyword>
<evidence type="ECO:0000256" key="8">
    <source>
        <dbReference type="ARBA" id="ARBA00023242"/>
    </source>
</evidence>
<dbReference type="SUPFAM" id="SSF53098">
    <property type="entry name" value="Ribonuclease H-like"/>
    <property type="match status" value="1"/>
</dbReference>
<gene>
    <name evidence="12" type="ORF">ABMA28_003160</name>
</gene>
<comment type="subcellular location">
    <subcellularLocation>
        <location evidence="1">Nucleus</location>
    </subcellularLocation>
</comment>
<dbReference type="PROSITE" id="PS50808">
    <property type="entry name" value="ZF_BED"/>
    <property type="match status" value="1"/>
</dbReference>
<comment type="caution">
    <text evidence="12">The sequence shown here is derived from an EMBL/GenBank/DDBJ whole genome shotgun (WGS) entry which is preliminary data.</text>
</comment>
<organism evidence="12 13">
    <name type="scientific">Loxostege sticticalis</name>
    <name type="common">Beet webworm moth</name>
    <dbReference type="NCBI Taxonomy" id="481309"/>
    <lineage>
        <taxon>Eukaryota</taxon>
        <taxon>Metazoa</taxon>
        <taxon>Ecdysozoa</taxon>
        <taxon>Arthropoda</taxon>
        <taxon>Hexapoda</taxon>
        <taxon>Insecta</taxon>
        <taxon>Pterygota</taxon>
        <taxon>Neoptera</taxon>
        <taxon>Endopterygota</taxon>
        <taxon>Lepidoptera</taxon>
        <taxon>Glossata</taxon>
        <taxon>Ditrysia</taxon>
        <taxon>Pyraloidea</taxon>
        <taxon>Crambidae</taxon>
        <taxon>Pyraustinae</taxon>
        <taxon>Loxostege</taxon>
    </lineage>
</organism>
<dbReference type="InterPro" id="IPR008906">
    <property type="entry name" value="HATC_C_dom"/>
</dbReference>
<protein>
    <recommendedName>
        <fullName evidence="11">BED-type domain-containing protein</fullName>
    </recommendedName>
</protein>
<evidence type="ECO:0000256" key="9">
    <source>
        <dbReference type="PROSITE-ProRule" id="PRU00027"/>
    </source>
</evidence>
<proteinExistence type="predicted"/>
<evidence type="ECO:0000313" key="13">
    <source>
        <dbReference type="Proteomes" id="UP001549921"/>
    </source>
</evidence>
<keyword evidence="2" id="KW-0479">Metal-binding</keyword>
<dbReference type="PANTHER" id="PTHR46481">
    <property type="entry name" value="ZINC FINGER BED DOMAIN-CONTAINING PROTEIN 4"/>
    <property type="match status" value="1"/>
</dbReference>
<feature type="compositionally biased region" description="Pro residues" evidence="10">
    <location>
        <begin position="70"/>
        <end position="81"/>
    </location>
</feature>
<keyword evidence="5" id="KW-0805">Transcription regulation</keyword>
<dbReference type="InterPro" id="IPR012337">
    <property type="entry name" value="RNaseH-like_sf"/>
</dbReference>
<dbReference type="EMBL" id="JBEDNZ010000014">
    <property type="protein sequence ID" value="KAL0829654.1"/>
    <property type="molecule type" value="Genomic_DNA"/>
</dbReference>
<dbReference type="SUPFAM" id="SSF57667">
    <property type="entry name" value="beta-beta-alpha zinc fingers"/>
    <property type="match status" value="1"/>
</dbReference>